<dbReference type="PANTHER" id="PTHR12001:SF72">
    <property type="entry name" value="THIJ_PFPI FAMILY PROTEIN (AFU_ORTHOLOGUE AFUA_3G01210)-RELATED"/>
    <property type="match status" value="1"/>
</dbReference>
<keyword evidence="6" id="KW-1185">Reference proteome</keyword>
<dbReference type="GO" id="GO:0046872">
    <property type="term" value="F:metal ion binding"/>
    <property type="evidence" value="ECO:0007669"/>
    <property type="project" value="UniProtKB-KW"/>
</dbReference>
<dbReference type="GO" id="GO:0046165">
    <property type="term" value="P:alcohol biosynthetic process"/>
    <property type="evidence" value="ECO:0007669"/>
    <property type="project" value="UniProtKB-ARBA"/>
</dbReference>
<comment type="similarity">
    <text evidence="4">Belongs to the FPP/GGPP synthase family.</text>
</comment>
<accession>A0AAV9TYK7</accession>
<comment type="caution">
    <text evidence="5">The sequence shown here is derived from an EMBL/GenBank/DDBJ whole genome shotgun (WGS) entry which is preliminary data.</text>
</comment>
<keyword evidence="1 4" id="KW-0808">Transferase</keyword>
<gene>
    <name evidence="5" type="ORF">TWF696_003244</name>
</gene>
<evidence type="ECO:0000313" key="6">
    <source>
        <dbReference type="Proteomes" id="UP001375240"/>
    </source>
</evidence>
<evidence type="ECO:0000256" key="4">
    <source>
        <dbReference type="RuleBase" id="RU004466"/>
    </source>
</evidence>
<evidence type="ECO:0000256" key="1">
    <source>
        <dbReference type="ARBA" id="ARBA00022679"/>
    </source>
</evidence>
<evidence type="ECO:0000313" key="5">
    <source>
        <dbReference type="EMBL" id="KAK6331177.1"/>
    </source>
</evidence>
<dbReference type="GO" id="GO:0004659">
    <property type="term" value="F:prenyltransferase activity"/>
    <property type="evidence" value="ECO:0007669"/>
    <property type="project" value="InterPro"/>
</dbReference>
<reference evidence="5 6" key="1">
    <citation type="submission" date="2019-10" db="EMBL/GenBank/DDBJ databases">
        <authorList>
            <person name="Palmer J.M."/>
        </authorList>
    </citation>
    <scope>NUCLEOTIDE SEQUENCE [LARGE SCALE GENOMIC DNA]</scope>
    <source>
        <strain evidence="5 6">TWF696</strain>
    </source>
</reference>
<dbReference type="GO" id="GO:0008299">
    <property type="term" value="P:isoprenoid biosynthetic process"/>
    <property type="evidence" value="ECO:0007669"/>
    <property type="project" value="InterPro"/>
</dbReference>
<dbReference type="SUPFAM" id="SSF48576">
    <property type="entry name" value="Terpenoid synthases"/>
    <property type="match status" value="1"/>
</dbReference>
<evidence type="ECO:0000256" key="3">
    <source>
        <dbReference type="ARBA" id="ARBA00022842"/>
    </source>
</evidence>
<dbReference type="PROSITE" id="PS00723">
    <property type="entry name" value="POLYPRENYL_SYNTHASE_1"/>
    <property type="match status" value="1"/>
</dbReference>
<dbReference type="Proteomes" id="UP001375240">
    <property type="component" value="Unassembled WGS sequence"/>
</dbReference>
<keyword evidence="2" id="KW-0479">Metal-binding</keyword>
<dbReference type="EMBL" id="JAVHNQ010000016">
    <property type="protein sequence ID" value="KAK6331177.1"/>
    <property type="molecule type" value="Genomic_DNA"/>
</dbReference>
<protein>
    <submittedName>
        <fullName evidence="5">Uncharacterized protein</fullName>
    </submittedName>
</protein>
<dbReference type="Pfam" id="PF00348">
    <property type="entry name" value="polyprenyl_synt"/>
    <property type="match status" value="1"/>
</dbReference>
<dbReference type="Gene3D" id="1.10.600.10">
    <property type="entry name" value="Farnesyl Diphosphate Synthase"/>
    <property type="match status" value="1"/>
</dbReference>
<dbReference type="InterPro" id="IPR033749">
    <property type="entry name" value="Polyprenyl_synt_CS"/>
</dbReference>
<dbReference type="InterPro" id="IPR008949">
    <property type="entry name" value="Isoprenoid_synthase_dom_sf"/>
</dbReference>
<proteinExistence type="inferred from homology"/>
<dbReference type="InterPro" id="IPR000092">
    <property type="entry name" value="Polyprenyl_synt"/>
</dbReference>
<dbReference type="PANTHER" id="PTHR12001">
    <property type="entry name" value="GERANYLGERANYL PYROPHOSPHATE SYNTHASE"/>
    <property type="match status" value="1"/>
</dbReference>
<dbReference type="PROSITE" id="PS00444">
    <property type="entry name" value="POLYPRENYL_SYNTHASE_2"/>
    <property type="match status" value="1"/>
</dbReference>
<sequence length="334" mass="38088">MDPRARPTEEKETYLPPAALSALHDDQIIRDNRVMDVRLNAKHLFAPYNYTSAGPSKGTTGRFVDALNDWFGVPQDVLEQIKSIGQLLHVSCLMLDDIQDNSPLRRGQHAAHVVYGQAQTINTSAFLIANVMKEASKLGSPECINIVFDGVQECFIGQSYDMFWRDELICPTENKYMDMVAKKTGGLFSLLARLMIECGQRNKQFNLLRLTSLLGQFYQIRDDLMNLTIKEYTDQKGFCEDLDEGKFSYLIIFVWNMGGQDSLDLQKHFNKRDRDKSMAIEDKQRVWRSWPGTMLSDSRRRSLIISKSRLRMRSGCSRWLLESLTGSSGSSSIS</sequence>
<organism evidence="5 6">
    <name type="scientific">Orbilia brochopaga</name>
    <dbReference type="NCBI Taxonomy" id="3140254"/>
    <lineage>
        <taxon>Eukaryota</taxon>
        <taxon>Fungi</taxon>
        <taxon>Dikarya</taxon>
        <taxon>Ascomycota</taxon>
        <taxon>Pezizomycotina</taxon>
        <taxon>Orbiliomycetes</taxon>
        <taxon>Orbiliales</taxon>
        <taxon>Orbiliaceae</taxon>
        <taxon>Orbilia</taxon>
    </lineage>
</organism>
<name>A0AAV9TYK7_9PEZI</name>
<dbReference type="AlphaFoldDB" id="A0AAV9TYK7"/>
<keyword evidence="3" id="KW-0460">Magnesium</keyword>
<dbReference type="GO" id="GO:0043386">
    <property type="term" value="P:mycotoxin biosynthetic process"/>
    <property type="evidence" value="ECO:0007669"/>
    <property type="project" value="UniProtKB-ARBA"/>
</dbReference>
<evidence type="ECO:0000256" key="2">
    <source>
        <dbReference type="ARBA" id="ARBA00022723"/>
    </source>
</evidence>